<dbReference type="AlphaFoldDB" id="A0AA97AQ20"/>
<name>A0AA97AQ20_LEPBY</name>
<reference evidence="2" key="2">
    <citation type="submission" date="2023-07" db="EMBL/GenBank/DDBJ databases">
        <authorList>
            <person name="Bai X.-H."/>
            <person name="Wang H.-H."/>
            <person name="Wang J."/>
            <person name="Ma M.-Y."/>
            <person name="Hu H.-H."/>
            <person name="Song Z.-L."/>
            <person name="Ma H.-G."/>
            <person name="Fan Y."/>
            <person name="Du C.-Y."/>
            <person name="Xu J.-C."/>
        </authorList>
    </citation>
    <scope>NUCLEOTIDE SEQUENCE</scope>
    <source>
        <strain evidence="2">CZ1</strain>
    </source>
</reference>
<protein>
    <submittedName>
        <fullName evidence="2">ATP-binding protein</fullName>
    </submittedName>
</protein>
<sequence length="104" mass="11678">MLTGWQHLEQKATQEQWSYAQFLLALCELETEKRSQTRIARAISEAQLPAAKSFSNFEFGHCSKLNPATLKQLAEDPGWVERAENLLLFGASGVGKPQPTQYPN</sequence>
<reference evidence="2" key="1">
    <citation type="journal article" date="2023" name="Plants (Basel)">
        <title>Genomic Analysis of Leptolyngbya boryana CZ1 Reveals Efficient Carbon Fixation Modules.</title>
        <authorList>
            <person name="Bai X."/>
            <person name="Wang H."/>
            <person name="Cheng W."/>
            <person name="Wang J."/>
            <person name="Ma M."/>
            <person name="Hu H."/>
            <person name="Song Z."/>
            <person name="Ma H."/>
            <person name="Fan Y."/>
            <person name="Du C."/>
            <person name="Xu J."/>
        </authorList>
    </citation>
    <scope>NUCLEOTIDE SEQUENCE</scope>
    <source>
        <strain evidence="2">CZ1</strain>
    </source>
</reference>
<feature type="domain" description="IstB-like ATP-binding" evidence="1">
    <location>
        <begin position="1"/>
        <end position="96"/>
    </location>
</feature>
<accession>A0AA97AQ20</accession>
<dbReference type="Gene3D" id="3.40.50.300">
    <property type="entry name" value="P-loop containing nucleotide triphosphate hydrolases"/>
    <property type="match status" value="1"/>
</dbReference>
<evidence type="ECO:0000313" key="2">
    <source>
        <dbReference type="EMBL" id="WNZ45309.1"/>
    </source>
</evidence>
<dbReference type="InterPro" id="IPR002611">
    <property type="entry name" value="IstB_ATP-bd"/>
</dbReference>
<dbReference type="EMBL" id="CP130144">
    <property type="protein sequence ID" value="WNZ45309.1"/>
    <property type="molecule type" value="Genomic_DNA"/>
</dbReference>
<dbReference type="InterPro" id="IPR027417">
    <property type="entry name" value="P-loop_NTPase"/>
</dbReference>
<proteinExistence type="predicted"/>
<dbReference type="RefSeq" id="WP_316427023.1">
    <property type="nucleotide sequence ID" value="NZ_CP130144.1"/>
</dbReference>
<dbReference type="GO" id="GO:0005524">
    <property type="term" value="F:ATP binding"/>
    <property type="evidence" value="ECO:0007669"/>
    <property type="project" value="UniProtKB-KW"/>
</dbReference>
<keyword evidence="2" id="KW-0067">ATP-binding</keyword>
<organism evidence="2">
    <name type="scientific">Leptolyngbya boryana CZ1</name>
    <dbReference type="NCBI Taxonomy" id="3060204"/>
    <lineage>
        <taxon>Bacteria</taxon>
        <taxon>Bacillati</taxon>
        <taxon>Cyanobacteriota</taxon>
        <taxon>Cyanophyceae</taxon>
        <taxon>Leptolyngbyales</taxon>
        <taxon>Leptolyngbyaceae</taxon>
        <taxon>Leptolyngbya group</taxon>
        <taxon>Leptolyngbya</taxon>
    </lineage>
</organism>
<gene>
    <name evidence="2" type="ORF">Q2T42_26320</name>
</gene>
<dbReference type="Pfam" id="PF01695">
    <property type="entry name" value="IstB_IS21"/>
    <property type="match status" value="1"/>
</dbReference>
<evidence type="ECO:0000259" key="1">
    <source>
        <dbReference type="Pfam" id="PF01695"/>
    </source>
</evidence>
<keyword evidence="2" id="KW-0547">Nucleotide-binding</keyword>